<evidence type="ECO:0000313" key="2">
    <source>
        <dbReference type="EMBL" id="KAA5542603.1"/>
    </source>
</evidence>
<gene>
    <name evidence="2" type="ORF">FYK55_13790</name>
</gene>
<name>A0A5M6D5H5_9BACT</name>
<proteinExistence type="predicted"/>
<accession>A0A5M6D5H5</accession>
<organism evidence="2 3">
    <name type="scientific">Roseiconus nitratireducens</name>
    <dbReference type="NCBI Taxonomy" id="2605748"/>
    <lineage>
        <taxon>Bacteria</taxon>
        <taxon>Pseudomonadati</taxon>
        <taxon>Planctomycetota</taxon>
        <taxon>Planctomycetia</taxon>
        <taxon>Pirellulales</taxon>
        <taxon>Pirellulaceae</taxon>
        <taxon>Roseiconus</taxon>
    </lineage>
</organism>
<feature type="region of interest" description="Disordered" evidence="1">
    <location>
        <begin position="91"/>
        <end position="115"/>
    </location>
</feature>
<dbReference type="EMBL" id="VWOX01000007">
    <property type="protein sequence ID" value="KAA5542603.1"/>
    <property type="molecule type" value="Genomic_DNA"/>
</dbReference>
<evidence type="ECO:0000313" key="3">
    <source>
        <dbReference type="Proteomes" id="UP000324479"/>
    </source>
</evidence>
<comment type="caution">
    <text evidence="2">The sequence shown here is derived from an EMBL/GenBank/DDBJ whole genome shotgun (WGS) entry which is preliminary data.</text>
</comment>
<reference evidence="2 3" key="1">
    <citation type="submission" date="2019-08" db="EMBL/GenBank/DDBJ databases">
        <authorList>
            <person name="Dhanesh K."/>
            <person name="Kumar G."/>
            <person name="Sasikala C."/>
            <person name="Venkata Ramana C."/>
        </authorList>
    </citation>
    <scope>NUCLEOTIDE SEQUENCE [LARGE SCALE GENOMIC DNA]</scope>
    <source>
        <strain evidence="2 3">JC645</strain>
    </source>
</reference>
<feature type="compositionally biased region" description="Polar residues" evidence="1">
    <location>
        <begin position="98"/>
        <end position="115"/>
    </location>
</feature>
<dbReference type="AlphaFoldDB" id="A0A5M6D5H5"/>
<keyword evidence="3" id="KW-1185">Reference proteome</keyword>
<dbReference type="Proteomes" id="UP000324479">
    <property type="component" value="Unassembled WGS sequence"/>
</dbReference>
<sequence>MSETNPEIEAQMDELAHLCCQRLSGELPADERSDLLLKSLLMSGYVWKHKGSFQADLEARVKSRCGHHAMHRGGELSSMSEKLEEKFRELARWESKSPDTTSKPKAANISSATDA</sequence>
<dbReference type="RefSeq" id="WP_150077020.1">
    <property type="nucleotide sequence ID" value="NZ_VWOX01000007.1"/>
</dbReference>
<protein>
    <submittedName>
        <fullName evidence="2">Uncharacterized protein</fullName>
    </submittedName>
</protein>
<evidence type="ECO:0000256" key="1">
    <source>
        <dbReference type="SAM" id="MobiDB-lite"/>
    </source>
</evidence>